<dbReference type="CDD" id="cd00096">
    <property type="entry name" value="Ig"/>
    <property type="match status" value="1"/>
</dbReference>
<dbReference type="PROSITE" id="PS00137">
    <property type="entry name" value="SUBTILASE_HIS"/>
    <property type="match status" value="1"/>
</dbReference>
<dbReference type="PRINTS" id="PR00723">
    <property type="entry name" value="SUBTILISIN"/>
</dbReference>
<proteinExistence type="inferred from homology"/>
<dbReference type="PANTHER" id="PTHR42884">
    <property type="entry name" value="PROPROTEIN CONVERTASE SUBTILISIN/KEXIN-RELATED"/>
    <property type="match status" value="1"/>
</dbReference>
<dbReference type="PROSITE" id="PS51829">
    <property type="entry name" value="P_HOMO_B"/>
    <property type="match status" value="1"/>
</dbReference>
<dbReference type="GO" id="GO:0012505">
    <property type="term" value="C:endomembrane system"/>
    <property type="evidence" value="ECO:0007669"/>
    <property type="project" value="UniProtKB-ARBA"/>
</dbReference>
<dbReference type="InterPro" id="IPR036179">
    <property type="entry name" value="Ig-like_dom_sf"/>
</dbReference>
<dbReference type="InterPro" id="IPR022398">
    <property type="entry name" value="Peptidase_S8_His-AS"/>
</dbReference>
<evidence type="ECO:0000259" key="11">
    <source>
        <dbReference type="PROSITE" id="PS51829"/>
    </source>
</evidence>
<dbReference type="InterPro" id="IPR003599">
    <property type="entry name" value="Ig_sub"/>
</dbReference>
<evidence type="ECO:0000313" key="13">
    <source>
        <dbReference type="Proteomes" id="UP000321577"/>
    </source>
</evidence>
<dbReference type="PROSITE" id="PS00138">
    <property type="entry name" value="SUBTILASE_SER"/>
    <property type="match status" value="1"/>
</dbReference>
<sequence length="1385" mass="144271">MALRPNAHSLIRWSISLTSLGLLAWMCWDHEKKSVDEATAVPQMSAQKLAKITSAQKLDRARPEAQKHALEDFLAGQPFVLVADGKAQRFTVSLSEVVVSEGPNDKRFRKLSPQPDARRLMEAARKEGGDKTKLVLYPQGREGDPKARHYLGQRIQVRTQDRTATLALVQQLGLRLVDEPDYAPGSLIVETVSGGPETVFRALAALAESPGTVSAGPLLGRHHQKYAAPNDPLYSQQWWLKNTGLSGGKIGTDMHAENVWSTYKGNGVRIGIVDDGLDLLHPDLSPNVDSGNNHYDWNDEPHDTNPQPNPTLDASMDDSHGTAVGGVAGARGNNNLGVSGVAPEVTLVGFRLISAQDPDGTDDSEDAEAMSRGNNIIDIKNNSWGSGAPAWVTTPAGPLLEAARQTGTTTGRGGKGTVYVWAAGNGRLDGEQGQKDGSTNSMFVTTVSGIDNKGNLSSYSEGGSHVVVAAPTSGGSGTLRVCTTDLTGNNGYNRTGNGGEPANMDYTGSFGGTSSATPAVSGAVALMLEANPNLTWRDVKEILLRSSVQVPSFLSPTAGGWVSRHGGDPSLPPIKHHEQFGGGLIDTQAAVAMAETWVNVGPMVSTSRTSFASRVIPDNNTTGVSIPIDFSSLGLMRVEHATLELDVSHSYRGDLEITLQSPSGVVSTLATREFEDDGNDYDYWLFNSVRHWGEAGTGIWTLTIKDLDPGITGIFLSATLNLHGTNENPAPQITAHSPGPFLLRAGDPLSMTADGTGGGKLAFIWSRNGGNINGIGNTKTLDIPAIVTGQGGNYRVTVYNGAGNQASPDIPVGVIGSQPPTAAFKQGTTLAITANTTGPALTYQWQRNGTPLTNGPSLGGGVISGATATTLNISNLQIVDAGAYSCVVGMTGTAQTFETNSTAVSVVLKPEVVTPTFGNTVKGTGVNIQLGASGSPTGYVVTGLPPGVILNKTTGTLTGRATKPGSYSLTIAATNSAGTGPAITYGWTVEEFPTAAVGTWQGITERNMDLNQQLGGKVKIVVTSTGSYSGTLTYGTKTKACSGYINALPGSVNPTTEFSISQGAGVVPMTGSFTLSLTNKTFTGTFNDGRQVSITNFNGVLGAWSAKVKPVNAVTLYNCALELPGSFVGDAAVPQGTSYAVLSLSTAGVVTWSGKLADGTGITGSSPLGSDGQTCYHALLYANAGSAQGWATINIANTQVTGEVDWYKGFKSASTTRSYRAGIPLHTLNVRGARYSKPATGVMVLGLTPPVSTTSTTPNARLIFSSAPLSAALEQLFQVTSVNAVKMPTKVADNPKAVKLTLAAATGLISGGFTLKDNDPLDATPPIAVISRAATFNGVLVTHPDINKGVGFFNLAELADEVGEKNTTTKIISGKVELTAPVPAP</sequence>
<dbReference type="SUPFAM" id="SSF48726">
    <property type="entry name" value="Immunoglobulin"/>
    <property type="match status" value="2"/>
</dbReference>
<dbReference type="InterPro" id="IPR002884">
    <property type="entry name" value="P_dom"/>
</dbReference>
<dbReference type="OrthoDB" id="9798386at2"/>
<evidence type="ECO:0000256" key="1">
    <source>
        <dbReference type="ARBA" id="ARBA00005325"/>
    </source>
</evidence>
<keyword evidence="5 8" id="KW-0720">Serine protease</keyword>
<dbReference type="Pfam" id="PF01483">
    <property type="entry name" value="P_proprotein"/>
    <property type="match status" value="1"/>
</dbReference>
<dbReference type="InterPro" id="IPR013783">
    <property type="entry name" value="Ig-like_fold"/>
</dbReference>
<evidence type="ECO:0000256" key="9">
    <source>
        <dbReference type="SAM" id="MobiDB-lite"/>
    </source>
</evidence>
<evidence type="ECO:0008006" key="14">
    <source>
        <dbReference type="Google" id="ProtNLM"/>
    </source>
</evidence>
<dbReference type="SUPFAM" id="SSF52743">
    <property type="entry name" value="Subtilisin-like"/>
    <property type="match status" value="1"/>
</dbReference>
<dbReference type="PANTHER" id="PTHR42884:SF14">
    <property type="entry name" value="NEUROENDOCRINE CONVERTASE 1"/>
    <property type="match status" value="1"/>
</dbReference>
<dbReference type="Gene3D" id="2.60.40.10">
    <property type="entry name" value="Immunoglobulins"/>
    <property type="match status" value="3"/>
</dbReference>
<dbReference type="Proteomes" id="UP000321577">
    <property type="component" value="Unassembled WGS sequence"/>
</dbReference>
<dbReference type="Gene3D" id="2.60.120.260">
    <property type="entry name" value="Galactose-binding domain-like"/>
    <property type="match status" value="1"/>
</dbReference>
<dbReference type="PROSITE" id="PS50835">
    <property type="entry name" value="IG_LIKE"/>
    <property type="match status" value="1"/>
</dbReference>
<dbReference type="PROSITE" id="PS00136">
    <property type="entry name" value="SUBTILASE_ASP"/>
    <property type="match status" value="1"/>
</dbReference>
<feature type="active site" description="Charge relay system" evidence="7 8">
    <location>
        <position position="320"/>
    </location>
</feature>
<dbReference type="GO" id="GO:0004252">
    <property type="term" value="F:serine-type endopeptidase activity"/>
    <property type="evidence" value="ECO:0007669"/>
    <property type="project" value="UniProtKB-UniRule"/>
</dbReference>
<dbReference type="SMART" id="SM00409">
    <property type="entry name" value="IG"/>
    <property type="match status" value="2"/>
</dbReference>
<dbReference type="Gene3D" id="3.40.50.200">
    <property type="entry name" value="Peptidase S8/S53 domain"/>
    <property type="match status" value="1"/>
</dbReference>
<dbReference type="GO" id="GO:0005737">
    <property type="term" value="C:cytoplasm"/>
    <property type="evidence" value="ECO:0007669"/>
    <property type="project" value="UniProtKB-ARBA"/>
</dbReference>
<dbReference type="Pfam" id="PF13927">
    <property type="entry name" value="Ig_3"/>
    <property type="match status" value="1"/>
</dbReference>
<dbReference type="GO" id="GO:0016485">
    <property type="term" value="P:protein processing"/>
    <property type="evidence" value="ECO:0007669"/>
    <property type="project" value="TreeGrafter"/>
</dbReference>
<keyword evidence="6" id="KW-0106">Calcium</keyword>
<evidence type="ECO:0000256" key="5">
    <source>
        <dbReference type="ARBA" id="ARBA00022825"/>
    </source>
</evidence>
<dbReference type="PROSITE" id="PS51892">
    <property type="entry name" value="SUBTILASE"/>
    <property type="match status" value="1"/>
</dbReference>
<evidence type="ECO:0000259" key="10">
    <source>
        <dbReference type="PROSITE" id="PS50835"/>
    </source>
</evidence>
<organism evidence="12 13">
    <name type="scientific">Brevifollis gellanilyticus</name>
    <dbReference type="NCBI Taxonomy" id="748831"/>
    <lineage>
        <taxon>Bacteria</taxon>
        <taxon>Pseudomonadati</taxon>
        <taxon>Verrucomicrobiota</taxon>
        <taxon>Verrucomicrobiia</taxon>
        <taxon>Verrucomicrobiales</taxon>
        <taxon>Verrucomicrobiaceae</taxon>
    </lineage>
</organism>
<comment type="caution">
    <text evidence="12">The sequence shown here is derived from an EMBL/GenBank/DDBJ whole genome shotgun (WGS) entry which is preliminary data.</text>
</comment>
<feature type="active site" description="Charge relay system" evidence="7 8">
    <location>
        <position position="514"/>
    </location>
</feature>
<dbReference type="EMBL" id="BKAG01000014">
    <property type="protein sequence ID" value="GEP43059.1"/>
    <property type="molecule type" value="Genomic_DNA"/>
</dbReference>
<evidence type="ECO:0000256" key="7">
    <source>
        <dbReference type="PIRSR" id="PIRSR615500-1"/>
    </source>
</evidence>
<feature type="domain" description="P/Homo B" evidence="11">
    <location>
        <begin position="600"/>
        <end position="728"/>
    </location>
</feature>
<gene>
    <name evidence="12" type="ORF">BGE01nite_23500</name>
</gene>
<name>A0A512M8J0_9BACT</name>
<keyword evidence="13" id="KW-1185">Reference proteome</keyword>
<feature type="domain" description="Ig-like" evidence="10">
    <location>
        <begin position="808"/>
        <end position="905"/>
    </location>
</feature>
<evidence type="ECO:0000313" key="12">
    <source>
        <dbReference type="EMBL" id="GEP43059.1"/>
    </source>
</evidence>
<keyword evidence="3" id="KW-0732">Signal</keyword>
<accession>A0A512M8J0</accession>
<evidence type="ECO:0000256" key="3">
    <source>
        <dbReference type="ARBA" id="ARBA00022729"/>
    </source>
</evidence>
<dbReference type="Pfam" id="PF00082">
    <property type="entry name" value="Peptidase_S8"/>
    <property type="match status" value="1"/>
</dbReference>
<dbReference type="InterPro" id="IPR034182">
    <property type="entry name" value="Kexin/furin"/>
</dbReference>
<feature type="region of interest" description="Disordered" evidence="9">
    <location>
        <begin position="290"/>
        <end position="323"/>
    </location>
</feature>
<evidence type="ECO:0000256" key="8">
    <source>
        <dbReference type="PROSITE-ProRule" id="PRU01240"/>
    </source>
</evidence>
<reference evidence="12 13" key="1">
    <citation type="submission" date="2019-07" db="EMBL/GenBank/DDBJ databases">
        <title>Whole genome shotgun sequence of Brevifollis gellanilyticus NBRC 108608.</title>
        <authorList>
            <person name="Hosoyama A."/>
            <person name="Uohara A."/>
            <person name="Ohji S."/>
            <person name="Ichikawa N."/>
        </authorList>
    </citation>
    <scope>NUCLEOTIDE SEQUENCE [LARGE SCALE GENOMIC DNA]</scope>
    <source>
        <strain evidence="12 13">NBRC 108608</strain>
    </source>
</reference>
<dbReference type="SUPFAM" id="SSF49785">
    <property type="entry name" value="Galactose-binding domain-like"/>
    <property type="match status" value="1"/>
</dbReference>
<dbReference type="InterPro" id="IPR000209">
    <property type="entry name" value="Peptidase_S8/S53_dom"/>
</dbReference>
<feature type="active site" description="Charge relay system" evidence="7 8">
    <location>
        <position position="274"/>
    </location>
</feature>
<dbReference type="CDD" id="cd04059">
    <property type="entry name" value="Peptidases_S8_Protein_convertases_Kexins_Furin-like"/>
    <property type="match status" value="1"/>
</dbReference>
<keyword evidence="4 8" id="KW-0378">Hydrolase</keyword>
<dbReference type="InterPro" id="IPR015500">
    <property type="entry name" value="Peptidase_S8_subtilisin-rel"/>
</dbReference>
<dbReference type="InterPro" id="IPR008979">
    <property type="entry name" value="Galactose-bd-like_sf"/>
</dbReference>
<dbReference type="GO" id="GO:0016020">
    <property type="term" value="C:membrane"/>
    <property type="evidence" value="ECO:0007669"/>
    <property type="project" value="TreeGrafter"/>
</dbReference>
<dbReference type="InterPro" id="IPR036852">
    <property type="entry name" value="Peptidase_S8/S53_dom_sf"/>
</dbReference>
<protein>
    <recommendedName>
        <fullName evidence="14">Ig-like domain-containing protein</fullName>
    </recommendedName>
</protein>
<dbReference type="InterPro" id="IPR023828">
    <property type="entry name" value="Peptidase_S8_Ser-AS"/>
</dbReference>
<evidence type="ECO:0000256" key="2">
    <source>
        <dbReference type="ARBA" id="ARBA00022670"/>
    </source>
</evidence>
<dbReference type="RefSeq" id="WP_146850639.1">
    <property type="nucleotide sequence ID" value="NZ_BKAG01000014.1"/>
</dbReference>
<dbReference type="InterPro" id="IPR023827">
    <property type="entry name" value="Peptidase_S8_Asp-AS"/>
</dbReference>
<dbReference type="Pfam" id="PF05345">
    <property type="entry name" value="He_PIG"/>
    <property type="match status" value="1"/>
</dbReference>
<evidence type="ECO:0000256" key="4">
    <source>
        <dbReference type="ARBA" id="ARBA00022801"/>
    </source>
</evidence>
<evidence type="ECO:0000256" key="6">
    <source>
        <dbReference type="ARBA" id="ARBA00022837"/>
    </source>
</evidence>
<comment type="similarity">
    <text evidence="1">Belongs to the peptidase S8 family. Furin subfamily.</text>
</comment>
<keyword evidence="2 8" id="KW-0645">Protease</keyword>
<dbReference type="InterPro" id="IPR007110">
    <property type="entry name" value="Ig-like_dom"/>
</dbReference>